<evidence type="ECO:0000313" key="3">
    <source>
        <dbReference type="Proteomes" id="UP000192678"/>
    </source>
</evidence>
<feature type="transmembrane region" description="Helical" evidence="1">
    <location>
        <begin position="12"/>
        <end position="31"/>
    </location>
</feature>
<feature type="transmembrane region" description="Helical" evidence="1">
    <location>
        <begin position="179"/>
        <end position="198"/>
    </location>
</feature>
<gene>
    <name evidence="2" type="ORF">SAMN04488101_101656</name>
</gene>
<dbReference type="STRING" id="475255.SAMN04488101_101656"/>
<evidence type="ECO:0000256" key="1">
    <source>
        <dbReference type="SAM" id="Phobius"/>
    </source>
</evidence>
<dbReference type="EMBL" id="FWYB01000001">
    <property type="protein sequence ID" value="SMC60671.1"/>
    <property type="molecule type" value="Genomic_DNA"/>
</dbReference>
<evidence type="ECO:0000313" key="2">
    <source>
        <dbReference type="EMBL" id="SMC60671.1"/>
    </source>
</evidence>
<sequence length="327" mass="37827">MKRKLADFNIVFIVFVLSIASFIVYVCYRASVSPNKIFSLNILTLMAGLLFESFRLSRKLSYVLYALAASFTFSLLLFVPGKTERNYIFEEHLAIWPYGLLIIFALTSAIIYDKKAIARLTEGITLIQSIAIIYWVIDYGYLNIDNLFMYILLGIGLLFCLFSFMNALTYIKLSRSTRLWLSIWSSIIMLLFSIDNIIRTFSNGDIENTWAVSDSLFYGLQYFLLGVSGMYIVKNILMLIGFLPGRGTFFNAQYFRELHELKNEHVERYSEDQIYIGHVVFCILITAGLFFANYTYRFVPANIAIWIGFVLFPGILMLANFKRGRRY</sequence>
<organism evidence="2 3">
    <name type="scientific">Pedobacter nyackensis</name>
    <dbReference type="NCBI Taxonomy" id="475255"/>
    <lineage>
        <taxon>Bacteria</taxon>
        <taxon>Pseudomonadati</taxon>
        <taxon>Bacteroidota</taxon>
        <taxon>Sphingobacteriia</taxon>
        <taxon>Sphingobacteriales</taxon>
        <taxon>Sphingobacteriaceae</taxon>
        <taxon>Pedobacter</taxon>
    </lineage>
</organism>
<feature type="transmembrane region" description="Helical" evidence="1">
    <location>
        <begin position="93"/>
        <end position="112"/>
    </location>
</feature>
<feature type="transmembrane region" description="Helical" evidence="1">
    <location>
        <begin position="148"/>
        <end position="167"/>
    </location>
</feature>
<dbReference type="AlphaFoldDB" id="A0A1W2AJP7"/>
<name>A0A1W2AJP7_9SPHI</name>
<keyword evidence="1" id="KW-1133">Transmembrane helix</keyword>
<feature type="transmembrane region" description="Helical" evidence="1">
    <location>
        <begin position="303"/>
        <end position="321"/>
    </location>
</feature>
<proteinExistence type="predicted"/>
<keyword evidence="1" id="KW-0472">Membrane</keyword>
<keyword evidence="1" id="KW-0812">Transmembrane</keyword>
<keyword evidence="3" id="KW-1185">Reference proteome</keyword>
<feature type="transmembrane region" description="Helical" evidence="1">
    <location>
        <begin position="274"/>
        <end position="291"/>
    </location>
</feature>
<reference evidence="2 3" key="1">
    <citation type="submission" date="2017-04" db="EMBL/GenBank/DDBJ databases">
        <authorList>
            <person name="Afonso C.L."/>
            <person name="Miller P.J."/>
            <person name="Scott M.A."/>
            <person name="Spackman E."/>
            <person name="Goraichik I."/>
            <person name="Dimitrov K.M."/>
            <person name="Suarez D.L."/>
            <person name="Swayne D.E."/>
        </authorList>
    </citation>
    <scope>NUCLEOTIDE SEQUENCE [LARGE SCALE GENOMIC DNA]</scope>
    <source>
        <strain evidence="2 3">DSM 19625</strain>
    </source>
</reference>
<dbReference type="Proteomes" id="UP000192678">
    <property type="component" value="Unassembled WGS sequence"/>
</dbReference>
<accession>A0A1W2AJP7</accession>
<dbReference type="OrthoDB" id="793644at2"/>
<feature type="transmembrane region" description="Helical" evidence="1">
    <location>
        <begin position="124"/>
        <end position="142"/>
    </location>
</feature>
<protein>
    <submittedName>
        <fullName evidence="2">Uncharacterized protein</fullName>
    </submittedName>
</protein>
<feature type="transmembrane region" description="Helical" evidence="1">
    <location>
        <begin position="37"/>
        <end position="55"/>
    </location>
</feature>
<feature type="transmembrane region" description="Helical" evidence="1">
    <location>
        <begin position="218"/>
        <end position="243"/>
    </location>
</feature>
<dbReference type="RefSeq" id="WP_144009379.1">
    <property type="nucleotide sequence ID" value="NZ_FWYB01000001.1"/>
</dbReference>
<feature type="transmembrane region" description="Helical" evidence="1">
    <location>
        <begin position="62"/>
        <end position="81"/>
    </location>
</feature>